<dbReference type="PANTHER" id="PTHR32097:SF17">
    <property type="entry name" value="CAMP-BINDING PROTEIN 1-RELATED"/>
    <property type="match status" value="1"/>
</dbReference>
<dbReference type="EMBL" id="JAUSZI010000002">
    <property type="protein sequence ID" value="MDQ1024723.1"/>
    <property type="molecule type" value="Genomic_DNA"/>
</dbReference>
<gene>
    <name evidence="2" type="ORF">QF035_002305</name>
</gene>
<dbReference type="PANTHER" id="PTHR32097">
    <property type="entry name" value="CAMP-BINDING PROTEIN 1-RELATED"/>
    <property type="match status" value="1"/>
</dbReference>
<evidence type="ECO:0000313" key="3">
    <source>
        <dbReference type="Proteomes" id="UP001230328"/>
    </source>
</evidence>
<keyword evidence="3" id="KW-1185">Reference proteome</keyword>
<dbReference type="InterPro" id="IPR051324">
    <property type="entry name" value="Stress/Tellurium_Resist"/>
</dbReference>
<comment type="caution">
    <text evidence="2">The sequence shown here is derived from an EMBL/GenBank/DDBJ whole genome shotgun (WGS) entry which is preliminary data.</text>
</comment>
<evidence type="ECO:0000259" key="1">
    <source>
        <dbReference type="Pfam" id="PF02342"/>
    </source>
</evidence>
<accession>A0ABU0SMD8</accession>
<proteinExistence type="predicted"/>
<dbReference type="Proteomes" id="UP001230328">
    <property type="component" value="Unassembled WGS sequence"/>
</dbReference>
<reference evidence="2 3" key="1">
    <citation type="submission" date="2023-07" db="EMBL/GenBank/DDBJ databases">
        <title>Comparative genomics of wheat-associated soil bacteria to identify genetic determinants of phenazine resistance.</title>
        <authorList>
            <person name="Mouncey N."/>
        </authorList>
    </citation>
    <scope>NUCLEOTIDE SEQUENCE [LARGE SCALE GENOMIC DNA]</scope>
    <source>
        <strain evidence="2 3">V2I4</strain>
    </source>
</reference>
<dbReference type="InterPro" id="IPR003325">
    <property type="entry name" value="TerD"/>
</dbReference>
<sequence>MTLKLSKGQAIGLDKPGGGTLTVIRIGLGWRTAWRRSMLSRRQKINLDASAVLFAGSQPIDVVFFLHRVSDDGSVRHIDDYPVGNTDRGGEGKTLLIDLARIPTHIDQIVFTVNSCSDQTIPAAQTEFCCLVDETNGQELARYTVSGGGRHTARVMAKLQRFRTGWQMTAIGAPANGCNFTDLMPTILPHLYPRGVSKPR</sequence>
<organism evidence="2 3">
    <name type="scientific">Streptomyces umbrinus</name>
    <dbReference type="NCBI Taxonomy" id="67370"/>
    <lineage>
        <taxon>Bacteria</taxon>
        <taxon>Bacillati</taxon>
        <taxon>Actinomycetota</taxon>
        <taxon>Actinomycetes</taxon>
        <taxon>Kitasatosporales</taxon>
        <taxon>Streptomycetaceae</taxon>
        <taxon>Streptomyces</taxon>
        <taxon>Streptomyces phaeochromogenes group</taxon>
    </lineage>
</organism>
<dbReference type="Gene3D" id="2.60.60.30">
    <property type="entry name" value="sav2460 like domains"/>
    <property type="match status" value="1"/>
</dbReference>
<dbReference type="CDD" id="cd06974">
    <property type="entry name" value="TerD_like"/>
    <property type="match status" value="1"/>
</dbReference>
<dbReference type="Pfam" id="PF02342">
    <property type="entry name" value="TerD"/>
    <property type="match status" value="1"/>
</dbReference>
<dbReference type="RefSeq" id="WP_307520004.1">
    <property type="nucleotide sequence ID" value="NZ_JAUSZI010000002.1"/>
</dbReference>
<name>A0ABU0SMD8_9ACTN</name>
<protein>
    <submittedName>
        <fullName evidence="2">Tellurium resistance protein TerZ</fullName>
    </submittedName>
</protein>
<feature type="domain" description="TerD" evidence="1">
    <location>
        <begin position="1"/>
        <end position="176"/>
    </location>
</feature>
<evidence type="ECO:0000313" key="2">
    <source>
        <dbReference type="EMBL" id="MDQ1024723.1"/>
    </source>
</evidence>